<evidence type="ECO:0000256" key="20">
    <source>
        <dbReference type="ARBA" id="ARBA00032071"/>
    </source>
</evidence>
<evidence type="ECO:0000256" key="25">
    <source>
        <dbReference type="SAM" id="MobiDB-lite"/>
    </source>
</evidence>
<evidence type="ECO:0000256" key="6">
    <source>
        <dbReference type="ARBA" id="ARBA00022723"/>
    </source>
</evidence>
<evidence type="ECO:0000256" key="13">
    <source>
        <dbReference type="ARBA" id="ARBA00024596"/>
    </source>
</evidence>
<dbReference type="PROSITE" id="PS00893">
    <property type="entry name" value="NUDIX_BOX"/>
    <property type="match status" value="1"/>
</dbReference>
<evidence type="ECO:0000259" key="26">
    <source>
        <dbReference type="PROSITE" id="PS51462"/>
    </source>
</evidence>
<evidence type="ECO:0000313" key="28">
    <source>
        <dbReference type="Proteomes" id="UP001597139"/>
    </source>
</evidence>
<comment type="catalytic activity">
    <reaction evidence="23">
        <text>N(6)-methyl-dATP + H2O = N(6)-methyl-dAMP + diphosphate + H(+)</text>
        <dbReference type="Rhea" id="RHEA:67604"/>
        <dbReference type="ChEBI" id="CHEBI:15377"/>
        <dbReference type="ChEBI" id="CHEBI:15378"/>
        <dbReference type="ChEBI" id="CHEBI:33019"/>
        <dbReference type="ChEBI" id="CHEBI:169976"/>
        <dbReference type="ChEBI" id="CHEBI:172872"/>
    </reaction>
    <physiologicalReaction direction="left-to-right" evidence="23">
        <dbReference type="Rhea" id="RHEA:67605"/>
    </physiologicalReaction>
</comment>
<accession>A0ABD6BQA8</accession>
<dbReference type="PANTHER" id="PTHR43758">
    <property type="entry name" value="7,8-DIHYDRO-8-OXOGUANINE TRIPHOSPHATASE"/>
    <property type="match status" value="1"/>
</dbReference>
<comment type="catalytic activity">
    <reaction evidence="10">
        <text>8-oxo-dATP + H2O = 8-oxo-dAMP + diphosphate + H(+)</text>
        <dbReference type="Rhea" id="RHEA:65396"/>
        <dbReference type="ChEBI" id="CHEBI:15377"/>
        <dbReference type="ChEBI" id="CHEBI:15378"/>
        <dbReference type="ChEBI" id="CHEBI:33019"/>
        <dbReference type="ChEBI" id="CHEBI:71361"/>
        <dbReference type="ChEBI" id="CHEBI:172871"/>
    </reaction>
    <physiologicalReaction direction="left-to-right" evidence="10">
        <dbReference type="Rhea" id="RHEA:65397"/>
    </physiologicalReaction>
</comment>
<evidence type="ECO:0000256" key="4">
    <source>
        <dbReference type="ARBA" id="ARBA00011245"/>
    </source>
</evidence>
<dbReference type="GO" id="GO:0003723">
    <property type="term" value="F:RNA binding"/>
    <property type="evidence" value="ECO:0007669"/>
    <property type="project" value="UniProtKB-KW"/>
</dbReference>
<keyword evidence="5" id="KW-0963">Cytoplasm</keyword>
<dbReference type="AlphaFoldDB" id="A0ABD6BQA8"/>
<keyword evidence="6" id="KW-0479">Metal-binding</keyword>
<dbReference type="PROSITE" id="PS51462">
    <property type="entry name" value="NUDIX"/>
    <property type="match status" value="1"/>
</dbReference>
<comment type="function">
    <text evidence="24">Oxidized purine nucleoside triphosphate hydrolase which is a prominent sanitizer of the oxidized nucleotide pool. Catalyzes the hydrolysis of 2-oxo-dATP (2-hydroxy-dATP) into 2-oxo-dAMP. Also has a significant hydrolase activity toward 2-oxo-ATP, 8-oxo-dGTP and 8-oxo-dATP. Through the hydrolysis of oxidized purine nucleoside triphosphates, prevents their incorporation into DNA and the subsequent transversions A:T to C:G and G:C to T:A. Also catalyzes the hydrolysis of methylated purine nucleoside triphosphate preventing their integration into DNA. Through this antimutagenic activity protects cells from oxidative stress.</text>
</comment>
<feature type="region of interest" description="Disordered" evidence="25">
    <location>
        <begin position="1"/>
        <end position="65"/>
    </location>
</feature>
<feature type="domain" description="Nudix hydrolase" evidence="26">
    <location>
        <begin position="8"/>
        <end position="147"/>
    </location>
</feature>
<dbReference type="PANTHER" id="PTHR43758:SF2">
    <property type="entry name" value="OXIDIZED PURINE NUCLEOSIDE TRIPHOSPHATE HYDROLASE"/>
    <property type="match status" value="1"/>
</dbReference>
<comment type="subunit">
    <text evidence="4">Monomer.</text>
</comment>
<dbReference type="Proteomes" id="UP001597139">
    <property type="component" value="Unassembled WGS sequence"/>
</dbReference>
<dbReference type="InterPro" id="IPR020084">
    <property type="entry name" value="NUDIX_hydrolase_CS"/>
</dbReference>
<sequence>MLDDDADELPAATLCHLVDGDDDDQPSGEDGRPAHDETLLIRKKRGVGSGQWVGPGGKVEPGETPRQCVVREVREEVGIDVLDPEKAGVFVYRSDDWDAVVHVFRATEYAGTPEETEEADPAWFPVDDLPLSEMWQTDREWLPVVLDGGTFRGRFVYSDGEPADVDVTFGVDVRDN</sequence>
<dbReference type="EC" id="3.6.1.56" evidence="14"/>
<comment type="catalytic activity">
    <reaction evidence="12">
        <text>8-oxo-dGTP + H2O = 8-oxo-dGMP + diphosphate + H(+)</text>
        <dbReference type="Rhea" id="RHEA:31575"/>
        <dbReference type="ChEBI" id="CHEBI:15377"/>
        <dbReference type="ChEBI" id="CHEBI:15378"/>
        <dbReference type="ChEBI" id="CHEBI:33019"/>
        <dbReference type="ChEBI" id="CHEBI:63224"/>
        <dbReference type="ChEBI" id="CHEBI:77896"/>
    </reaction>
    <physiologicalReaction direction="left-to-right" evidence="12">
        <dbReference type="Rhea" id="RHEA:31576"/>
    </physiologicalReaction>
</comment>
<reference evidence="27 28" key="1">
    <citation type="journal article" date="2019" name="Int. J. Syst. Evol. Microbiol.">
        <title>The Global Catalogue of Microorganisms (GCM) 10K type strain sequencing project: providing services to taxonomists for standard genome sequencing and annotation.</title>
        <authorList>
            <consortium name="The Broad Institute Genomics Platform"/>
            <consortium name="The Broad Institute Genome Sequencing Center for Infectious Disease"/>
            <person name="Wu L."/>
            <person name="Ma J."/>
        </authorList>
    </citation>
    <scope>NUCLEOTIDE SEQUENCE [LARGE SCALE GENOMIC DNA]</scope>
    <source>
        <strain evidence="27 28">CGMCC 1.12859</strain>
    </source>
</reference>
<dbReference type="InterPro" id="IPR003563">
    <property type="entry name" value="8ODP"/>
</dbReference>
<dbReference type="Pfam" id="PF00293">
    <property type="entry name" value="NUDIX"/>
    <property type="match status" value="1"/>
</dbReference>
<keyword evidence="9" id="KW-0694">RNA-binding</keyword>
<evidence type="ECO:0000256" key="16">
    <source>
        <dbReference type="ARBA" id="ARBA00029673"/>
    </source>
</evidence>
<comment type="catalytic activity">
    <reaction evidence="22">
        <text>O(6)-methyl-dGTP + H2O = O(6)-methyl-dGMP + diphosphate + H(+)</text>
        <dbReference type="Rhea" id="RHEA:67600"/>
        <dbReference type="ChEBI" id="CHEBI:15377"/>
        <dbReference type="ChEBI" id="CHEBI:15378"/>
        <dbReference type="ChEBI" id="CHEBI:33019"/>
        <dbReference type="ChEBI" id="CHEBI:169974"/>
        <dbReference type="ChEBI" id="CHEBI:169975"/>
    </reaction>
    <physiologicalReaction direction="left-to-right" evidence="22">
        <dbReference type="Rhea" id="RHEA:67601"/>
    </physiologicalReaction>
</comment>
<keyword evidence="8" id="KW-0460">Magnesium</keyword>
<evidence type="ECO:0000256" key="14">
    <source>
        <dbReference type="ARBA" id="ARBA00026103"/>
    </source>
</evidence>
<evidence type="ECO:0000256" key="22">
    <source>
        <dbReference type="ARBA" id="ARBA00048894"/>
    </source>
</evidence>
<evidence type="ECO:0000256" key="11">
    <source>
        <dbReference type="ARBA" id="ARBA00024459"/>
    </source>
</evidence>
<dbReference type="CDD" id="cd03427">
    <property type="entry name" value="NUDIX_MTH1_Nudt1"/>
    <property type="match status" value="1"/>
</dbReference>
<comment type="catalytic activity">
    <reaction evidence="21">
        <text>N(6)-methyl-ATP + H2O = N(6)-methyl-AMP + diphosphate + H(+)</text>
        <dbReference type="Rhea" id="RHEA:67608"/>
        <dbReference type="ChEBI" id="CHEBI:15377"/>
        <dbReference type="ChEBI" id="CHEBI:15378"/>
        <dbReference type="ChEBI" id="CHEBI:33019"/>
        <dbReference type="ChEBI" id="CHEBI:144842"/>
        <dbReference type="ChEBI" id="CHEBI:172873"/>
    </reaction>
    <physiologicalReaction direction="left-to-right" evidence="21">
        <dbReference type="Rhea" id="RHEA:67609"/>
    </physiologicalReaction>
</comment>
<organism evidence="27 28">
    <name type="scientific">Halolamina litorea</name>
    <dbReference type="NCBI Taxonomy" id="1515593"/>
    <lineage>
        <taxon>Archaea</taxon>
        <taxon>Methanobacteriati</taxon>
        <taxon>Methanobacteriota</taxon>
        <taxon>Stenosarchaea group</taxon>
        <taxon>Halobacteria</taxon>
        <taxon>Halobacteriales</taxon>
        <taxon>Haloferacaceae</taxon>
    </lineage>
</organism>
<dbReference type="EMBL" id="JBHUCZ010000001">
    <property type="protein sequence ID" value="MFD1566739.1"/>
    <property type="molecule type" value="Genomic_DNA"/>
</dbReference>
<evidence type="ECO:0000256" key="24">
    <source>
        <dbReference type="ARBA" id="ARBA00053094"/>
    </source>
</evidence>
<evidence type="ECO:0000256" key="12">
    <source>
        <dbReference type="ARBA" id="ARBA00024486"/>
    </source>
</evidence>
<dbReference type="InterPro" id="IPR020476">
    <property type="entry name" value="Nudix_hydrolase"/>
</dbReference>
<comment type="similarity">
    <text evidence="3">Belongs to the Nudix hydrolase family.</text>
</comment>
<keyword evidence="28" id="KW-1185">Reference proteome</keyword>
<protein>
    <recommendedName>
        <fullName evidence="15">Oxidized purine nucleoside triphosphate hydrolase</fullName>
        <ecNumber evidence="14">3.6.1.56</ecNumber>
    </recommendedName>
    <alternativeName>
        <fullName evidence="19">2-hydroxy-dATP diphosphatase</fullName>
    </alternativeName>
    <alternativeName>
        <fullName evidence="18">7,8-dihydro-8-oxoguanine triphosphatase</fullName>
    </alternativeName>
    <alternativeName>
        <fullName evidence="17">8-oxo-dGTPase</fullName>
    </alternativeName>
    <alternativeName>
        <fullName evidence="20">Methylated purine nucleoside triphosphate hydrolase</fullName>
    </alternativeName>
    <alternativeName>
        <fullName evidence="16">Nucleoside diphosphate-linked moiety X motif 1</fullName>
    </alternativeName>
</protein>
<evidence type="ECO:0000256" key="2">
    <source>
        <dbReference type="ARBA" id="ARBA00004496"/>
    </source>
</evidence>
<evidence type="ECO:0000256" key="5">
    <source>
        <dbReference type="ARBA" id="ARBA00022490"/>
    </source>
</evidence>
<dbReference type="GO" id="GO:0008828">
    <property type="term" value="F:dATP diphosphatase activity"/>
    <property type="evidence" value="ECO:0007669"/>
    <property type="project" value="UniProtKB-EC"/>
</dbReference>
<evidence type="ECO:0000256" key="10">
    <source>
        <dbReference type="ARBA" id="ARBA00024448"/>
    </source>
</evidence>
<dbReference type="SUPFAM" id="SSF55811">
    <property type="entry name" value="Nudix"/>
    <property type="match status" value="1"/>
</dbReference>
<comment type="cofactor">
    <cofactor evidence="1">
        <name>Mg(2+)</name>
        <dbReference type="ChEBI" id="CHEBI:18420"/>
    </cofactor>
</comment>
<evidence type="ECO:0000256" key="3">
    <source>
        <dbReference type="ARBA" id="ARBA00005582"/>
    </source>
</evidence>
<feature type="compositionally biased region" description="Gly residues" evidence="25">
    <location>
        <begin position="47"/>
        <end position="59"/>
    </location>
</feature>
<evidence type="ECO:0000256" key="23">
    <source>
        <dbReference type="ARBA" id="ARBA00049032"/>
    </source>
</evidence>
<dbReference type="GO" id="GO:0005737">
    <property type="term" value="C:cytoplasm"/>
    <property type="evidence" value="ECO:0007669"/>
    <property type="project" value="UniProtKB-SubCell"/>
</dbReference>
<comment type="caution">
    <text evidence="27">The sequence shown here is derived from an EMBL/GenBank/DDBJ whole genome shotgun (WGS) entry which is preliminary data.</text>
</comment>
<proteinExistence type="inferred from homology"/>
<comment type="catalytic activity">
    <reaction evidence="11">
        <text>2-oxo-dATP + H2O = 2-oxo-dAMP + diphosphate + H(+)</text>
        <dbReference type="Rhea" id="RHEA:31583"/>
        <dbReference type="ChEBI" id="CHEBI:15377"/>
        <dbReference type="ChEBI" id="CHEBI:15378"/>
        <dbReference type="ChEBI" id="CHEBI:33019"/>
        <dbReference type="ChEBI" id="CHEBI:63212"/>
        <dbReference type="ChEBI" id="CHEBI:77897"/>
        <dbReference type="EC" id="3.6.1.56"/>
    </reaction>
    <physiologicalReaction direction="left-to-right" evidence="11">
        <dbReference type="Rhea" id="RHEA:31584"/>
    </physiologicalReaction>
</comment>
<comment type="subcellular location">
    <subcellularLocation>
        <location evidence="2">Cytoplasm</location>
    </subcellularLocation>
</comment>
<dbReference type="GO" id="GO:0046872">
    <property type="term" value="F:metal ion binding"/>
    <property type="evidence" value="ECO:0007669"/>
    <property type="project" value="UniProtKB-KW"/>
</dbReference>
<evidence type="ECO:0000313" key="27">
    <source>
        <dbReference type="EMBL" id="MFD1566739.1"/>
    </source>
</evidence>
<dbReference type="PRINTS" id="PR01403">
    <property type="entry name" value="8OXTPHPHTASE"/>
</dbReference>
<dbReference type="RefSeq" id="WP_267646030.1">
    <property type="nucleotide sequence ID" value="NZ_JANHGR010000001.1"/>
</dbReference>
<evidence type="ECO:0000256" key="19">
    <source>
        <dbReference type="ARBA" id="ARBA00031927"/>
    </source>
</evidence>
<evidence type="ECO:0000256" key="21">
    <source>
        <dbReference type="ARBA" id="ARBA00048002"/>
    </source>
</evidence>
<evidence type="ECO:0000256" key="7">
    <source>
        <dbReference type="ARBA" id="ARBA00022801"/>
    </source>
</evidence>
<evidence type="ECO:0000256" key="1">
    <source>
        <dbReference type="ARBA" id="ARBA00001946"/>
    </source>
</evidence>
<comment type="catalytic activity">
    <reaction evidence="13">
        <text>2-oxo-ATP + H2O = 2-oxo-AMP + diphosphate + H(+)</text>
        <dbReference type="Rhea" id="RHEA:67392"/>
        <dbReference type="ChEBI" id="CHEBI:15377"/>
        <dbReference type="ChEBI" id="CHEBI:15378"/>
        <dbReference type="ChEBI" id="CHEBI:33019"/>
        <dbReference type="ChEBI" id="CHEBI:71395"/>
        <dbReference type="ChEBI" id="CHEBI:172878"/>
    </reaction>
    <physiologicalReaction direction="left-to-right" evidence="13">
        <dbReference type="Rhea" id="RHEA:67393"/>
    </physiologicalReaction>
</comment>
<dbReference type="Gene3D" id="3.90.79.10">
    <property type="entry name" value="Nucleoside Triphosphate Pyrophosphohydrolase"/>
    <property type="match status" value="1"/>
</dbReference>
<evidence type="ECO:0000256" key="18">
    <source>
        <dbReference type="ARBA" id="ARBA00030682"/>
    </source>
</evidence>
<dbReference type="PRINTS" id="PR00502">
    <property type="entry name" value="NUDIXFAMILY"/>
</dbReference>
<name>A0ABD6BQA8_9EURY</name>
<keyword evidence="7" id="KW-0378">Hydrolase</keyword>
<evidence type="ECO:0000256" key="17">
    <source>
        <dbReference type="ARBA" id="ARBA00030634"/>
    </source>
</evidence>
<dbReference type="InterPro" id="IPR000086">
    <property type="entry name" value="NUDIX_hydrolase_dom"/>
</dbReference>
<evidence type="ECO:0000256" key="8">
    <source>
        <dbReference type="ARBA" id="ARBA00022842"/>
    </source>
</evidence>
<feature type="compositionally biased region" description="Basic and acidic residues" evidence="25">
    <location>
        <begin position="29"/>
        <end position="40"/>
    </location>
</feature>
<evidence type="ECO:0000256" key="15">
    <source>
        <dbReference type="ARBA" id="ARBA00026218"/>
    </source>
</evidence>
<dbReference type="InterPro" id="IPR015797">
    <property type="entry name" value="NUDIX_hydrolase-like_dom_sf"/>
</dbReference>
<gene>
    <name evidence="27" type="ORF">ACFSAU_04475</name>
</gene>
<evidence type="ECO:0000256" key="9">
    <source>
        <dbReference type="ARBA" id="ARBA00022884"/>
    </source>
</evidence>